<dbReference type="PRINTS" id="PR01438">
    <property type="entry name" value="UNVRSLSTRESS"/>
</dbReference>
<dbReference type="Proteomes" id="UP000722989">
    <property type="component" value="Unassembled WGS sequence"/>
</dbReference>
<dbReference type="RefSeq" id="WP_167928958.1">
    <property type="nucleotide sequence ID" value="NZ_JAATVY010000043.1"/>
</dbReference>
<feature type="domain" description="UspA" evidence="4">
    <location>
        <begin position="150"/>
        <end position="286"/>
    </location>
</feature>
<dbReference type="InterPro" id="IPR006015">
    <property type="entry name" value="Universal_stress_UspA"/>
</dbReference>
<keyword evidence="3" id="KW-0067">ATP-binding</keyword>
<name>A0ABX0Y6M0_9ACTN</name>
<accession>A0ABX0Y6M0</accession>
<reference evidence="5 6" key="1">
    <citation type="submission" date="2020-03" db="EMBL/GenBank/DDBJ databases">
        <title>WGS of the type strain of Planosporangium spp.</title>
        <authorList>
            <person name="Thawai C."/>
        </authorList>
    </citation>
    <scope>NUCLEOTIDE SEQUENCE [LARGE SCALE GENOMIC DNA]</scope>
    <source>
        <strain evidence="5 6">TBRC 5610</strain>
    </source>
</reference>
<evidence type="ECO:0000256" key="2">
    <source>
        <dbReference type="ARBA" id="ARBA00022741"/>
    </source>
</evidence>
<dbReference type="Gene3D" id="3.40.50.620">
    <property type="entry name" value="HUPs"/>
    <property type="match status" value="2"/>
</dbReference>
<comment type="similarity">
    <text evidence="1">Belongs to the universal stress protein A family.</text>
</comment>
<keyword evidence="6" id="KW-1185">Reference proteome</keyword>
<comment type="caution">
    <text evidence="5">The sequence shown here is derived from an EMBL/GenBank/DDBJ whole genome shotgun (WGS) entry which is preliminary data.</text>
</comment>
<sequence>MTHPVIVGVDGSPCSLAAVDAAAREAAVRGAPLHVIYAYVWPYIAEPIGPSTADTLEGDLHDDAEQLVREAAARARAAAPTVDVRGEAVPGPATPVLVDRSRTAALVVIGDRGLGGFSGLLLGSVAVELTTHAAAPVLVVRGRADPRGDVLLGVDGSPGSEPAVAFAFEEAALRGAGLTAVHAWDSPVRTAPDSMLPPIYTTDDVEDEEERVLAESLAGWRCKYPDVPVRRRLVCGPPRPALLDATGTAQLLVVGSRGRGGFTGLLLGSVSQAMVHHAACPVAVVHRNRTPARAS</sequence>
<dbReference type="InterPro" id="IPR006016">
    <property type="entry name" value="UspA"/>
</dbReference>
<dbReference type="PANTHER" id="PTHR46268">
    <property type="entry name" value="STRESS RESPONSE PROTEIN NHAX"/>
    <property type="match status" value="1"/>
</dbReference>
<evidence type="ECO:0000256" key="3">
    <source>
        <dbReference type="ARBA" id="ARBA00022840"/>
    </source>
</evidence>
<keyword evidence="2" id="KW-0547">Nucleotide-binding</keyword>
<proteinExistence type="inferred from homology"/>
<dbReference type="SUPFAM" id="SSF52402">
    <property type="entry name" value="Adenine nucleotide alpha hydrolases-like"/>
    <property type="match status" value="2"/>
</dbReference>
<dbReference type="PANTHER" id="PTHR46268:SF27">
    <property type="entry name" value="UNIVERSAL STRESS PROTEIN RV2623"/>
    <property type="match status" value="1"/>
</dbReference>
<evidence type="ECO:0000256" key="1">
    <source>
        <dbReference type="ARBA" id="ARBA00008791"/>
    </source>
</evidence>
<evidence type="ECO:0000259" key="4">
    <source>
        <dbReference type="Pfam" id="PF00582"/>
    </source>
</evidence>
<gene>
    <name evidence="5" type="ORF">HC031_30720</name>
</gene>
<organism evidence="5 6">
    <name type="scientific">Planosporangium thailandense</name>
    <dbReference type="NCBI Taxonomy" id="765197"/>
    <lineage>
        <taxon>Bacteria</taxon>
        <taxon>Bacillati</taxon>
        <taxon>Actinomycetota</taxon>
        <taxon>Actinomycetes</taxon>
        <taxon>Micromonosporales</taxon>
        <taxon>Micromonosporaceae</taxon>
        <taxon>Planosporangium</taxon>
    </lineage>
</organism>
<dbReference type="InterPro" id="IPR014729">
    <property type="entry name" value="Rossmann-like_a/b/a_fold"/>
</dbReference>
<evidence type="ECO:0000313" key="6">
    <source>
        <dbReference type="Proteomes" id="UP000722989"/>
    </source>
</evidence>
<evidence type="ECO:0000313" key="5">
    <source>
        <dbReference type="EMBL" id="NJC74055.1"/>
    </source>
</evidence>
<dbReference type="EMBL" id="JAATVY010000043">
    <property type="protein sequence ID" value="NJC74055.1"/>
    <property type="molecule type" value="Genomic_DNA"/>
</dbReference>
<dbReference type="Pfam" id="PF00582">
    <property type="entry name" value="Usp"/>
    <property type="match status" value="2"/>
</dbReference>
<feature type="domain" description="UspA" evidence="4">
    <location>
        <begin position="1"/>
        <end position="141"/>
    </location>
</feature>
<protein>
    <submittedName>
        <fullName evidence="5">Universal stress protein</fullName>
    </submittedName>
</protein>